<gene>
    <name evidence="1" type="ORF">A6A03_14975</name>
</gene>
<name>A0A178M981_9CHLR</name>
<dbReference type="Proteomes" id="UP000078287">
    <property type="component" value="Unassembled WGS sequence"/>
</dbReference>
<dbReference type="Pfam" id="PF03415">
    <property type="entry name" value="Peptidase_C11"/>
    <property type="match status" value="1"/>
</dbReference>
<dbReference type="PANTHER" id="PTHR37835">
    <property type="entry name" value="ALPHA-CLOSTRIPAIN"/>
    <property type="match status" value="1"/>
</dbReference>
<dbReference type="STRING" id="1707952.A6A03_14975"/>
<accession>A0A178M981</accession>
<dbReference type="RefSeq" id="WP_066787770.1">
    <property type="nucleotide sequence ID" value="NZ_LWQS01000056.1"/>
</dbReference>
<evidence type="ECO:0000313" key="1">
    <source>
        <dbReference type="EMBL" id="OAN45309.1"/>
    </source>
</evidence>
<dbReference type="PANTHER" id="PTHR37835:SF1">
    <property type="entry name" value="ALPHA-CLOSTRIPAIN"/>
    <property type="match status" value="1"/>
</dbReference>
<comment type="caution">
    <text evidence="1">The sequence shown here is derived from an EMBL/GenBank/DDBJ whole genome shotgun (WGS) entry which is preliminary data.</text>
</comment>
<sequence>MVALLYQTSAQRLAMGQRLIALLICVGLLIGFIPPPIEAAHDPPPELANLICTDALADPAISLAPSASPWRTVRGQVNFTTASVRVFSPPQAIFLTEDDDGDSDGSVDVDAFGQTFTVPAATEQIIGSLRYRIPPGALGPNDTVTLSLNLPDDPTPSGRIFAVDLPLSGRADGNWRSFSWAATDIAPLVEEGAAQLVITLRGVNDGPAIGISFDDIEAQVCTRTIATLSGRVTQRNRTAPALGDAQVLLVRYDGSGRQVVATAQVAPAEDGFRYQFSVPPLPAGAAYQVWFANQPLASTRDEQRLGVLAGPVITTLTAGQEVTNLDLELSTVRLVTPPPNATVVLAPDTPVRLQIEPRGIEGETYQICLYDPALIVPETGLPPQLCSPVLTADEPFFDLVPASFATFRLRYGYPYRWYAIVRDSRGTVAYPAYGYSFAEHAITFLPAPRTVPVQPATDEGLPAGAASANWTVLIYVAADNALGDPARMSMVAQPAFELARLQSLAASYPNISIVTFYDGYGNTGGEICALRGSAVDCRQQLEPDSADPMTLRGFVEYGLRQFPASRTMLVLVGPAHPALGFGSDESTINQPAMSIADLGAALTVATNATGKRINLVLMQAPLTANLTTALALAPAADYLVAPPGQIWRTAWLGRVLNRLVATGGNDPRAVASDLPVLYAAAARADGVLREYALAAFDLTRASAVQTARDALAAELDRVLNERGTVIQQALGDVRAASTVYDSSGNGLADMMRDAIGDQYPVPEDAFLDLGDFTAALATAPALQASELAPVLTANTTLVAALGGSTPFVINARRQAAGVPGVPTLPPGGGLAEFFPHHSLFGAQPLYVERLLYRGQTDAWSSFLRRYLTSDRPVGVGGVTVAPAGGTGLPLIAGLPIAYDWYLPIVSR</sequence>
<dbReference type="OrthoDB" id="135091at2"/>
<keyword evidence="2" id="KW-1185">Reference proteome</keyword>
<organism evidence="1 2">
    <name type="scientific">Chloroflexus islandicus</name>
    <dbReference type="NCBI Taxonomy" id="1707952"/>
    <lineage>
        <taxon>Bacteria</taxon>
        <taxon>Bacillati</taxon>
        <taxon>Chloroflexota</taxon>
        <taxon>Chloroflexia</taxon>
        <taxon>Chloroflexales</taxon>
        <taxon>Chloroflexineae</taxon>
        <taxon>Chloroflexaceae</taxon>
        <taxon>Chloroflexus</taxon>
    </lineage>
</organism>
<dbReference type="InterPro" id="IPR005077">
    <property type="entry name" value="Peptidase_C11"/>
</dbReference>
<protein>
    <submittedName>
        <fullName evidence="1">Uncharacterized protein</fullName>
    </submittedName>
</protein>
<dbReference type="Gene3D" id="3.40.50.11970">
    <property type="match status" value="1"/>
</dbReference>
<dbReference type="AlphaFoldDB" id="A0A178M981"/>
<dbReference type="EMBL" id="LWQS01000056">
    <property type="protein sequence ID" value="OAN45309.1"/>
    <property type="molecule type" value="Genomic_DNA"/>
</dbReference>
<evidence type="ECO:0000313" key="2">
    <source>
        <dbReference type="Proteomes" id="UP000078287"/>
    </source>
</evidence>
<reference evidence="1 2" key="1">
    <citation type="submission" date="2016-04" db="EMBL/GenBank/DDBJ databases">
        <title>Chloroflexus islandicus sp. nov., a thermophilic filamentous anoxygenic phototrophic bacterium from geyser Strokkur (Iceland).</title>
        <authorList>
            <person name="Gaisin V.A."/>
            <person name="Kalashnikov A.M."/>
            <person name="Sukhacheva M.V."/>
            <person name="Grouzdev D.S."/>
            <person name="Ivanov T.M."/>
            <person name="Kuznetsov B."/>
            <person name="Gorlenko V.M."/>
        </authorList>
    </citation>
    <scope>NUCLEOTIDE SEQUENCE [LARGE SCALE GENOMIC DNA]</scope>
    <source>
        <strain evidence="2">isl-2</strain>
    </source>
</reference>
<proteinExistence type="predicted"/>